<keyword evidence="3 9" id="KW-0997">Cell inner membrane</keyword>
<name>K2NVM3_9HYPH</name>
<dbReference type="Gene3D" id="3.10.20.310">
    <property type="entry name" value="membrane protein fhac"/>
    <property type="match status" value="1"/>
</dbReference>
<keyword evidence="2 9" id="KW-1003">Cell membrane</keyword>
<evidence type="ECO:0000259" key="10">
    <source>
        <dbReference type="PROSITE" id="PS51779"/>
    </source>
</evidence>
<comment type="subcellular location">
    <subcellularLocation>
        <location evidence="9">Cell inner membrane</location>
        <topology evidence="9">Single-pass type II membrane protein</topology>
    </subcellularLocation>
    <subcellularLocation>
        <location evidence="1">Membrane</location>
    </subcellularLocation>
    <text evidence="9">Localizes to the division septum.</text>
</comment>
<dbReference type="HAMAP" id="MF_00911">
    <property type="entry name" value="FtsQ_subfam"/>
    <property type="match status" value="1"/>
</dbReference>
<dbReference type="GO" id="GO:0032153">
    <property type="term" value="C:cell division site"/>
    <property type="evidence" value="ECO:0007669"/>
    <property type="project" value="UniProtKB-UniRule"/>
</dbReference>
<dbReference type="GO" id="GO:0005886">
    <property type="term" value="C:plasma membrane"/>
    <property type="evidence" value="ECO:0007669"/>
    <property type="project" value="UniProtKB-SubCell"/>
</dbReference>
<evidence type="ECO:0000256" key="3">
    <source>
        <dbReference type="ARBA" id="ARBA00022519"/>
    </source>
</evidence>
<evidence type="ECO:0000256" key="8">
    <source>
        <dbReference type="ARBA" id="ARBA00023306"/>
    </source>
</evidence>
<proteinExistence type="inferred from homology"/>
<evidence type="ECO:0000256" key="9">
    <source>
        <dbReference type="HAMAP-Rule" id="MF_00911"/>
    </source>
</evidence>
<dbReference type="Proteomes" id="UP000007374">
    <property type="component" value="Unassembled WGS sequence"/>
</dbReference>
<dbReference type="InterPro" id="IPR045335">
    <property type="entry name" value="FtsQ_C_sf"/>
</dbReference>
<dbReference type="PROSITE" id="PS51779">
    <property type="entry name" value="POTRA"/>
    <property type="match status" value="1"/>
</dbReference>
<evidence type="ECO:0000256" key="5">
    <source>
        <dbReference type="ARBA" id="ARBA00022692"/>
    </source>
</evidence>
<gene>
    <name evidence="9" type="primary">ftsQ</name>
    <name evidence="11" type="ORF">NA8A_05143</name>
</gene>
<keyword evidence="6 9" id="KW-1133">Transmembrane helix</keyword>
<comment type="function">
    <text evidence="9">Essential cell division protein.</text>
</comment>
<dbReference type="GO" id="GO:0043093">
    <property type="term" value="P:FtsZ-dependent cytokinesis"/>
    <property type="evidence" value="ECO:0007669"/>
    <property type="project" value="UniProtKB-UniRule"/>
</dbReference>
<dbReference type="PANTHER" id="PTHR35851">
    <property type="entry name" value="CELL DIVISION PROTEIN FTSQ"/>
    <property type="match status" value="1"/>
</dbReference>
<dbReference type="EMBL" id="AMSI01000003">
    <property type="protein sequence ID" value="EKF43390.1"/>
    <property type="molecule type" value="Genomic_DNA"/>
</dbReference>
<organism evidence="11 12">
    <name type="scientific">Nitratireductor indicus C115</name>
    <dbReference type="NCBI Taxonomy" id="1231190"/>
    <lineage>
        <taxon>Bacteria</taxon>
        <taxon>Pseudomonadati</taxon>
        <taxon>Pseudomonadota</taxon>
        <taxon>Alphaproteobacteria</taxon>
        <taxon>Hyphomicrobiales</taxon>
        <taxon>Phyllobacteriaceae</taxon>
        <taxon>Nitratireductor</taxon>
    </lineage>
</organism>
<feature type="domain" description="POTRA" evidence="10">
    <location>
        <begin position="82"/>
        <end position="150"/>
    </location>
</feature>
<evidence type="ECO:0000256" key="2">
    <source>
        <dbReference type="ARBA" id="ARBA00022475"/>
    </source>
</evidence>
<evidence type="ECO:0000313" key="12">
    <source>
        <dbReference type="Proteomes" id="UP000007374"/>
    </source>
</evidence>
<dbReference type="AlphaFoldDB" id="K2NVM3"/>
<comment type="similarity">
    <text evidence="9">Belongs to the FtsQ/DivIB family. FtsQ subfamily.</text>
</comment>
<dbReference type="GO" id="GO:0090529">
    <property type="term" value="P:cell septum assembly"/>
    <property type="evidence" value="ECO:0007669"/>
    <property type="project" value="InterPro"/>
</dbReference>
<keyword evidence="8 9" id="KW-0131">Cell cycle</keyword>
<dbReference type="STRING" id="721133.SAMN05216176_101275"/>
<keyword evidence="4 9" id="KW-0132">Cell division</keyword>
<evidence type="ECO:0000256" key="6">
    <source>
        <dbReference type="ARBA" id="ARBA00022989"/>
    </source>
</evidence>
<dbReference type="InterPro" id="IPR034746">
    <property type="entry name" value="POTRA"/>
</dbReference>
<dbReference type="InterPro" id="IPR026579">
    <property type="entry name" value="FtsQ"/>
</dbReference>
<dbReference type="Pfam" id="PF03799">
    <property type="entry name" value="FtsQ_DivIB_C"/>
    <property type="match status" value="1"/>
</dbReference>
<dbReference type="Gene3D" id="3.40.50.11690">
    <property type="entry name" value="Cell division protein FtsQ/DivIB"/>
    <property type="match status" value="1"/>
</dbReference>
<keyword evidence="12" id="KW-1185">Reference proteome</keyword>
<comment type="caution">
    <text evidence="11">The sequence shown here is derived from an EMBL/GenBank/DDBJ whole genome shotgun (WGS) entry which is preliminary data.</text>
</comment>
<dbReference type="PATRIC" id="fig|1231190.3.peg.1079"/>
<evidence type="ECO:0000313" key="11">
    <source>
        <dbReference type="EMBL" id="EKF43390.1"/>
    </source>
</evidence>
<dbReference type="eggNOG" id="COG1589">
    <property type="taxonomic scope" value="Bacteria"/>
</dbReference>
<sequence>MFPLTTRQSGAVRLAGGDFVLPRWLRRPARFMQRVNAGEVEAPRYGATIASALLLGAAVAYGTVAGGHMPQVVEAVTARTGFAIAKVNVAGNRETSEIDVLQVLGLDGWTALMGFDAEAARERIAALPWVERAAVRKVYPGTVDVDIVEKLPFAIWQQGSKLFLIEKDGSVIVPFNGSKFASLPMVIGSGARDSGPAFIAKIDRHPDLARRVRAYIRVGERRWDLRLDDGVTVKLPEAGEELALATLSRLDREEGLLSRDITSIDMRLPDRLAIGLSPESAEAHEAAMRERLGLKKKSGARI</sequence>
<evidence type="ECO:0000256" key="4">
    <source>
        <dbReference type="ARBA" id="ARBA00022618"/>
    </source>
</evidence>
<reference evidence="11 12" key="1">
    <citation type="journal article" date="2012" name="J. Bacteriol.">
        <title>Genome Sequence of Nitratireductor indicus Type Strain C115.</title>
        <authorList>
            <person name="Lai Q."/>
            <person name="Li G."/>
            <person name="Yu Z."/>
            <person name="Shao Z."/>
        </authorList>
    </citation>
    <scope>NUCLEOTIDE SEQUENCE [LARGE SCALE GENOMIC DNA]</scope>
    <source>
        <strain evidence="11 12">C115</strain>
    </source>
</reference>
<evidence type="ECO:0000256" key="7">
    <source>
        <dbReference type="ARBA" id="ARBA00023136"/>
    </source>
</evidence>
<evidence type="ECO:0000256" key="1">
    <source>
        <dbReference type="ARBA" id="ARBA00004370"/>
    </source>
</evidence>
<dbReference type="Pfam" id="PF08478">
    <property type="entry name" value="POTRA_1"/>
    <property type="match status" value="1"/>
</dbReference>
<dbReference type="PANTHER" id="PTHR35851:SF1">
    <property type="entry name" value="CELL DIVISION PROTEIN FTSQ"/>
    <property type="match status" value="1"/>
</dbReference>
<keyword evidence="5 9" id="KW-0812">Transmembrane</keyword>
<dbReference type="RefSeq" id="WP_009449580.1">
    <property type="nucleotide sequence ID" value="NZ_AMSI01000003.1"/>
</dbReference>
<protein>
    <recommendedName>
        <fullName evidence="9">Cell division protein FtsQ</fullName>
    </recommendedName>
</protein>
<dbReference type="InterPro" id="IPR005548">
    <property type="entry name" value="Cell_div_FtsQ/DivIB_C"/>
</dbReference>
<accession>K2NVM3</accession>
<dbReference type="InterPro" id="IPR013685">
    <property type="entry name" value="POTRA_FtsQ_type"/>
</dbReference>
<keyword evidence="7 9" id="KW-0472">Membrane</keyword>